<keyword evidence="3" id="KW-0963">Cytoplasm</keyword>
<proteinExistence type="inferred from homology"/>
<dbReference type="GO" id="GO:0070652">
    <property type="term" value="C:HAUS complex"/>
    <property type="evidence" value="ECO:0007669"/>
    <property type="project" value="InterPro"/>
</dbReference>
<dbReference type="GO" id="GO:0005874">
    <property type="term" value="C:microtubule"/>
    <property type="evidence" value="ECO:0007669"/>
    <property type="project" value="UniProtKB-KW"/>
</dbReference>
<gene>
    <name evidence="11" type="ORF">OE88DRAFT_1635470</name>
</gene>
<dbReference type="GO" id="GO:0005829">
    <property type="term" value="C:cytosol"/>
    <property type="evidence" value="ECO:0007669"/>
    <property type="project" value="TreeGrafter"/>
</dbReference>
<name>A0A5C3N2H5_9AGAM</name>
<dbReference type="GO" id="GO:0051225">
    <property type="term" value="P:spindle assembly"/>
    <property type="evidence" value="ECO:0007669"/>
    <property type="project" value="InterPro"/>
</dbReference>
<keyword evidence="7 10" id="KW-0175">Coiled coil</keyword>
<dbReference type="PANTHER" id="PTHR31570">
    <property type="entry name" value="HAUS AUGMIN-LIKE COMPLEX SUBUNIT 1"/>
    <property type="match status" value="1"/>
</dbReference>
<comment type="subcellular location">
    <subcellularLocation>
        <location evidence="1">Cytoplasm</location>
        <location evidence="1">Cytoskeleton</location>
        <location evidence="1">Spindle</location>
    </subcellularLocation>
</comment>
<keyword evidence="5" id="KW-0493">Microtubule</keyword>
<dbReference type="AlphaFoldDB" id="A0A5C3N2H5"/>
<evidence type="ECO:0000256" key="5">
    <source>
        <dbReference type="ARBA" id="ARBA00022701"/>
    </source>
</evidence>
<dbReference type="Proteomes" id="UP000305948">
    <property type="component" value="Unassembled WGS sequence"/>
</dbReference>
<evidence type="ECO:0000256" key="2">
    <source>
        <dbReference type="ARBA" id="ARBA00005479"/>
    </source>
</evidence>
<evidence type="ECO:0000313" key="11">
    <source>
        <dbReference type="EMBL" id="TFK47961.1"/>
    </source>
</evidence>
<dbReference type="PANTHER" id="PTHR31570:SF1">
    <property type="entry name" value="HAUS AUGMIN-LIKE COMPLEX SUBUNIT 1"/>
    <property type="match status" value="1"/>
</dbReference>
<dbReference type="GO" id="GO:0005819">
    <property type="term" value="C:spindle"/>
    <property type="evidence" value="ECO:0007669"/>
    <property type="project" value="UniProtKB-SubCell"/>
</dbReference>
<evidence type="ECO:0000256" key="6">
    <source>
        <dbReference type="ARBA" id="ARBA00022776"/>
    </source>
</evidence>
<evidence type="ECO:0000256" key="9">
    <source>
        <dbReference type="ARBA" id="ARBA00023306"/>
    </source>
</evidence>
<keyword evidence="12" id="KW-1185">Reference proteome</keyword>
<dbReference type="EMBL" id="ML213521">
    <property type="protein sequence ID" value="TFK47961.1"/>
    <property type="molecule type" value="Genomic_DNA"/>
</dbReference>
<evidence type="ECO:0000256" key="8">
    <source>
        <dbReference type="ARBA" id="ARBA00023212"/>
    </source>
</evidence>
<protein>
    <submittedName>
        <fullName evidence="11">Uncharacterized protein</fullName>
    </submittedName>
</protein>
<dbReference type="InterPro" id="IPR026243">
    <property type="entry name" value="HAUS1"/>
</dbReference>
<sequence>MSPEIDHELDILTQITCVLGLDELTPAGYTSAICALSSEEIRVKLSLNRLRYAEEEMSNHLASAIHEEYLAAKWTKEFKEDLERADSIATIERQKAALVAKAREYHKELEKVMVNLAEESSATISGILDQRERIRKKEQELKAKRAKIRAFKGLPPNLELARNELRNARQEQMQLIQLRERLLGAMAAGIS</sequence>
<dbReference type="GO" id="GO:0051301">
    <property type="term" value="P:cell division"/>
    <property type="evidence" value="ECO:0007669"/>
    <property type="project" value="UniProtKB-KW"/>
</dbReference>
<evidence type="ECO:0000256" key="10">
    <source>
        <dbReference type="SAM" id="Coils"/>
    </source>
</evidence>
<evidence type="ECO:0000256" key="4">
    <source>
        <dbReference type="ARBA" id="ARBA00022618"/>
    </source>
</evidence>
<comment type="similarity">
    <text evidence="2">Belongs to the HAUS1 family.</text>
</comment>
<keyword evidence="9" id="KW-0131">Cell cycle</keyword>
<dbReference type="OrthoDB" id="5372507at2759"/>
<evidence type="ECO:0000256" key="7">
    <source>
        <dbReference type="ARBA" id="ARBA00023054"/>
    </source>
</evidence>
<accession>A0A5C3N2H5</accession>
<keyword evidence="4" id="KW-0132">Cell division</keyword>
<evidence type="ECO:0000256" key="3">
    <source>
        <dbReference type="ARBA" id="ARBA00022490"/>
    </source>
</evidence>
<keyword evidence="8" id="KW-0206">Cytoskeleton</keyword>
<evidence type="ECO:0000256" key="1">
    <source>
        <dbReference type="ARBA" id="ARBA00004186"/>
    </source>
</evidence>
<reference evidence="11 12" key="1">
    <citation type="journal article" date="2019" name="Nat. Ecol. Evol.">
        <title>Megaphylogeny resolves global patterns of mushroom evolution.</title>
        <authorList>
            <person name="Varga T."/>
            <person name="Krizsan K."/>
            <person name="Foldi C."/>
            <person name="Dima B."/>
            <person name="Sanchez-Garcia M."/>
            <person name="Sanchez-Ramirez S."/>
            <person name="Szollosi G.J."/>
            <person name="Szarkandi J.G."/>
            <person name="Papp V."/>
            <person name="Albert L."/>
            <person name="Andreopoulos W."/>
            <person name="Angelini C."/>
            <person name="Antonin V."/>
            <person name="Barry K.W."/>
            <person name="Bougher N.L."/>
            <person name="Buchanan P."/>
            <person name="Buyck B."/>
            <person name="Bense V."/>
            <person name="Catcheside P."/>
            <person name="Chovatia M."/>
            <person name="Cooper J."/>
            <person name="Damon W."/>
            <person name="Desjardin D."/>
            <person name="Finy P."/>
            <person name="Geml J."/>
            <person name="Haridas S."/>
            <person name="Hughes K."/>
            <person name="Justo A."/>
            <person name="Karasinski D."/>
            <person name="Kautmanova I."/>
            <person name="Kiss B."/>
            <person name="Kocsube S."/>
            <person name="Kotiranta H."/>
            <person name="LaButti K.M."/>
            <person name="Lechner B.E."/>
            <person name="Liimatainen K."/>
            <person name="Lipzen A."/>
            <person name="Lukacs Z."/>
            <person name="Mihaltcheva S."/>
            <person name="Morgado L.N."/>
            <person name="Niskanen T."/>
            <person name="Noordeloos M.E."/>
            <person name="Ohm R.A."/>
            <person name="Ortiz-Santana B."/>
            <person name="Ovrebo C."/>
            <person name="Racz N."/>
            <person name="Riley R."/>
            <person name="Savchenko A."/>
            <person name="Shiryaev A."/>
            <person name="Soop K."/>
            <person name="Spirin V."/>
            <person name="Szebenyi C."/>
            <person name="Tomsovsky M."/>
            <person name="Tulloss R.E."/>
            <person name="Uehling J."/>
            <person name="Grigoriev I.V."/>
            <person name="Vagvolgyi C."/>
            <person name="Papp T."/>
            <person name="Martin F.M."/>
            <person name="Miettinen O."/>
            <person name="Hibbett D.S."/>
            <person name="Nagy L.G."/>
        </authorList>
    </citation>
    <scope>NUCLEOTIDE SEQUENCE [LARGE SCALE GENOMIC DNA]</scope>
    <source>
        <strain evidence="11 12">OMC1185</strain>
    </source>
</reference>
<dbReference type="Pfam" id="PF25762">
    <property type="entry name" value="HAUS1"/>
    <property type="match status" value="1"/>
</dbReference>
<keyword evidence="6" id="KW-0498">Mitosis</keyword>
<feature type="coiled-coil region" evidence="10">
    <location>
        <begin position="88"/>
        <end position="181"/>
    </location>
</feature>
<organism evidence="11 12">
    <name type="scientific">Heliocybe sulcata</name>
    <dbReference type="NCBI Taxonomy" id="5364"/>
    <lineage>
        <taxon>Eukaryota</taxon>
        <taxon>Fungi</taxon>
        <taxon>Dikarya</taxon>
        <taxon>Basidiomycota</taxon>
        <taxon>Agaricomycotina</taxon>
        <taxon>Agaricomycetes</taxon>
        <taxon>Gloeophyllales</taxon>
        <taxon>Gloeophyllaceae</taxon>
        <taxon>Heliocybe</taxon>
    </lineage>
</organism>
<evidence type="ECO:0000313" key="12">
    <source>
        <dbReference type="Proteomes" id="UP000305948"/>
    </source>
</evidence>